<dbReference type="AlphaFoldDB" id="A0A0J7JZP6"/>
<dbReference type="PANTHER" id="PTHR46600:SF11">
    <property type="entry name" value="THAP DOMAIN-CONTAINING PROTEIN 10"/>
    <property type="match status" value="1"/>
</dbReference>
<dbReference type="GO" id="GO:0008270">
    <property type="term" value="F:zinc ion binding"/>
    <property type="evidence" value="ECO:0007669"/>
    <property type="project" value="UniProtKB-KW"/>
</dbReference>
<dbReference type="Pfam" id="PF05485">
    <property type="entry name" value="THAP"/>
    <property type="match status" value="1"/>
</dbReference>
<feature type="region of interest" description="Disordered" evidence="6">
    <location>
        <begin position="108"/>
        <end position="130"/>
    </location>
</feature>
<evidence type="ECO:0000256" key="5">
    <source>
        <dbReference type="PROSITE-ProRule" id="PRU00309"/>
    </source>
</evidence>
<dbReference type="OrthoDB" id="7551716at2759"/>
<evidence type="ECO:0000256" key="4">
    <source>
        <dbReference type="ARBA" id="ARBA00023125"/>
    </source>
</evidence>
<dbReference type="PANTHER" id="PTHR46600">
    <property type="entry name" value="THAP DOMAIN-CONTAINING"/>
    <property type="match status" value="1"/>
</dbReference>
<evidence type="ECO:0000259" key="7">
    <source>
        <dbReference type="PROSITE" id="PS50950"/>
    </source>
</evidence>
<proteinExistence type="predicted"/>
<accession>A0A0J7JZP6</accession>
<comment type="caution">
    <text evidence="8">The sequence shown here is derived from an EMBL/GenBank/DDBJ whole genome shotgun (WGS) entry which is preliminary data.</text>
</comment>
<sequence length="184" mass="21259">MPGCCVKECNNRSEKGFKLFNVPVDKKRREEWLQLIGRDTLTKKAAVCKVHFDEDQFEQHREDGKKLLRPFAKPNLLDKHTVNQQQDNSEQTTDPSNVQNIISYENESNATSNENNSCSVNGNNTNREITTKTMLRDTASNRKTYDEKYVTNLKKNLKTTVAHMVIIEEYHGLQIQLPKHCDSM</sequence>
<keyword evidence="9" id="KW-1185">Reference proteome</keyword>
<dbReference type="InterPro" id="IPR026516">
    <property type="entry name" value="THAP1/10"/>
</dbReference>
<dbReference type="EMBL" id="LBMM01019460">
    <property type="protein sequence ID" value="KMQ83529.1"/>
    <property type="molecule type" value="Genomic_DNA"/>
</dbReference>
<keyword evidence="4 5" id="KW-0238">DNA-binding</keyword>
<dbReference type="GO" id="GO:0043565">
    <property type="term" value="F:sequence-specific DNA binding"/>
    <property type="evidence" value="ECO:0007669"/>
    <property type="project" value="InterPro"/>
</dbReference>
<evidence type="ECO:0000256" key="6">
    <source>
        <dbReference type="SAM" id="MobiDB-lite"/>
    </source>
</evidence>
<evidence type="ECO:0000313" key="9">
    <source>
        <dbReference type="Proteomes" id="UP000036403"/>
    </source>
</evidence>
<keyword evidence="1" id="KW-0479">Metal-binding</keyword>
<evidence type="ECO:0000313" key="8">
    <source>
        <dbReference type="EMBL" id="KMQ83529.1"/>
    </source>
</evidence>
<feature type="compositionally biased region" description="Low complexity" evidence="6">
    <location>
        <begin position="108"/>
        <end position="126"/>
    </location>
</feature>
<dbReference type="PaxDb" id="67767-A0A0J7JZP6"/>
<evidence type="ECO:0000256" key="2">
    <source>
        <dbReference type="ARBA" id="ARBA00022771"/>
    </source>
</evidence>
<dbReference type="SUPFAM" id="SSF57716">
    <property type="entry name" value="Glucocorticoid receptor-like (DNA-binding domain)"/>
    <property type="match status" value="1"/>
</dbReference>
<organism evidence="8 9">
    <name type="scientific">Lasius niger</name>
    <name type="common">Black garden ant</name>
    <dbReference type="NCBI Taxonomy" id="67767"/>
    <lineage>
        <taxon>Eukaryota</taxon>
        <taxon>Metazoa</taxon>
        <taxon>Ecdysozoa</taxon>
        <taxon>Arthropoda</taxon>
        <taxon>Hexapoda</taxon>
        <taxon>Insecta</taxon>
        <taxon>Pterygota</taxon>
        <taxon>Neoptera</taxon>
        <taxon>Endopterygota</taxon>
        <taxon>Hymenoptera</taxon>
        <taxon>Apocrita</taxon>
        <taxon>Aculeata</taxon>
        <taxon>Formicoidea</taxon>
        <taxon>Formicidae</taxon>
        <taxon>Formicinae</taxon>
        <taxon>Lasius</taxon>
        <taxon>Lasius</taxon>
    </lineage>
</organism>
<keyword evidence="2 5" id="KW-0863">Zinc-finger</keyword>
<evidence type="ECO:0000256" key="1">
    <source>
        <dbReference type="ARBA" id="ARBA00022723"/>
    </source>
</evidence>
<gene>
    <name evidence="8" type="ORF">RF55_19771</name>
</gene>
<name>A0A0J7JZP6_LASNI</name>
<dbReference type="InterPro" id="IPR038441">
    <property type="entry name" value="THAP_Znf_sf"/>
</dbReference>
<keyword evidence="3" id="KW-0862">Zinc</keyword>
<dbReference type="Proteomes" id="UP000036403">
    <property type="component" value="Unassembled WGS sequence"/>
</dbReference>
<dbReference type="InterPro" id="IPR006612">
    <property type="entry name" value="THAP_Znf"/>
</dbReference>
<evidence type="ECO:0000256" key="3">
    <source>
        <dbReference type="ARBA" id="ARBA00022833"/>
    </source>
</evidence>
<feature type="domain" description="THAP-type" evidence="7">
    <location>
        <begin position="1"/>
        <end position="77"/>
    </location>
</feature>
<protein>
    <submittedName>
        <fullName evidence="8">Thap domain-containing protein 4</fullName>
    </submittedName>
</protein>
<dbReference type="Gene3D" id="6.20.210.20">
    <property type="entry name" value="THAP domain"/>
    <property type="match status" value="1"/>
</dbReference>
<dbReference type="SMART" id="SM00980">
    <property type="entry name" value="THAP"/>
    <property type="match status" value="1"/>
</dbReference>
<reference evidence="8 9" key="1">
    <citation type="submission" date="2015-04" db="EMBL/GenBank/DDBJ databases">
        <title>Lasius niger genome sequencing.</title>
        <authorList>
            <person name="Konorov E.A."/>
            <person name="Nikitin M.A."/>
            <person name="Kirill M.V."/>
            <person name="Chang P."/>
        </authorList>
    </citation>
    <scope>NUCLEOTIDE SEQUENCE [LARGE SCALE GENOMIC DNA]</scope>
    <source>
        <tissue evidence="8">Whole</tissue>
    </source>
</reference>
<dbReference type="PROSITE" id="PS50950">
    <property type="entry name" value="ZF_THAP"/>
    <property type="match status" value="1"/>
</dbReference>